<name>F5Y946_LEAAZ</name>
<feature type="transmembrane region" description="Helical" evidence="13">
    <location>
        <begin position="252"/>
        <end position="269"/>
    </location>
</feature>
<evidence type="ECO:0000256" key="7">
    <source>
        <dbReference type="ARBA" id="ARBA00022741"/>
    </source>
</evidence>
<gene>
    <name evidence="16" type="ordered locus">TREAZ_3274</name>
</gene>
<reference evidence="16 17" key="2">
    <citation type="journal article" date="2011" name="ISME J.">
        <title>RNA-seq reveals cooperative metabolic interactions between two termite-gut spirochete species in co-culture.</title>
        <authorList>
            <person name="Rosenthal A.Z."/>
            <person name="Matson E.G."/>
            <person name="Eldar A."/>
            <person name="Leadbetter J.R."/>
        </authorList>
    </citation>
    <scope>NUCLEOTIDE SEQUENCE [LARGE SCALE GENOMIC DNA]</scope>
    <source>
        <strain evidence="17">ATCC BAA-888 / DSM 13862 / ZAS-9</strain>
    </source>
</reference>
<comment type="catalytic activity">
    <reaction evidence="1">
        <text>ATP + protein L-histidine = ADP + protein N-phospho-L-histidine.</text>
        <dbReference type="EC" id="2.7.13.3"/>
    </reaction>
</comment>
<dbReference type="SMART" id="SM00388">
    <property type="entry name" value="HisKA"/>
    <property type="match status" value="1"/>
</dbReference>
<comment type="subcellular location">
    <subcellularLocation>
        <location evidence="2">Cell membrane</location>
        <topology evidence="2">Multi-pass membrane protein</topology>
    </subcellularLocation>
</comment>
<keyword evidence="6 13" id="KW-0812">Transmembrane</keyword>
<feature type="domain" description="Response regulatory" evidence="15">
    <location>
        <begin position="763"/>
        <end position="888"/>
    </location>
</feature>
<keyword evidence="4" id="KW-1003">Cell membrane</keyword>
<dbReference type="OrthoDB" id="6192248at2"/>
<dbReference type="InterPro" id="IPR001789">
    <property type="entry name" value="Sig_transdc_resp-reg_receiver"/>
</dbReference>
<dbReference type="CDD" id="cd16922">
    <property type="entry name" value="HATPase_EvgS-ArcB-TorS-like"/>
    <property type="match status" value="1"/>
</dbReference>
<keyword evidence="16" id="KW-0808">Transferase</keyword>
<feature type="transmembrane region" description="Helical" evidence="13">
    <location>
        <begin position="289"/>
        <end position="306"/>
    </location>
</feature>
<dbReference type="InterPro" id="IPR036641">
    <property type="entry name" value="HPT_dom_sf"/>
</dbReference>
<dbReference type="CDD" id="cd00082">
    <property type="entry name" value="HisKA"/>
    <property type="match status" value="1"/>
</dbReference>
<evidence type="ECO:0000256" key="9">
    <source>
        <dbReference type="ARBA" id="ARBA00022989"/>
    </source>
</evidence>
<evidence type="ECO:0000259" key="14">
    <source>
        <dbReference type="PROSITE" id="PS50109"/>
    </source>
</evidence>
<dbReference type="SUPFAM" id="SSF47384">
    <property type="entry name" value="Homodimeric domain of signal transducing histidine kinase"/>
    <property type="match status" value="1"/>
</dbReference>
<dbReference type="InParanoid" id="F5Y946"/>
<dbReference type="STRING" id="545695.TREAZ_3274"/>
<dbReference type="Proteomes" id="UP000009222">
    <property type="component" value="Chromosome"/>
</dbReference>
<sequence length="1052" mass="117411">MKKAIRNARNGAAVALIAAGIVILLYISFSLSLYKEGEGPLYINLREYALYGKKGFEPADTLAQAARGRWEVIAPAGDTSLAIVKKKFSGLPRRVFLSPFGSPPEHFAYRISFPVSSDALAFLRRDRRTVPGLFIAALGDNWEVYLNGVLIRSELHLDSSGRLAEHRAQRKVRFPFAEDLLVEGANTLVLHLVGDPNHDNLGLYYGTPVYIDDYEKIASSSRETGTIALIGMYLFLGLYHFIIFFQRRDVWYNLYYGFFSLCMGIYFLTRLSCIYDFNPNTDIWSRLEFASLFFFLPLLSCFFQSLTQGRPRFPAKLMLAIGGAMALTEAVFTPQFGEDCINLFYILGIIEILYIFAINFGYEFFYRAYISWKTAPRRREDGTPFTLLDDLTWNLIHAPMGNLALGIVLVFVTGMFDFIDSAFLNWGILTSRFGFTIFTLGAAFILARRFSEMYRELHDLNASLESTVEERTLALREQTRLAVSASRAKTNFLANMSHEIRTPLNAIMGYSELELEAKSNTANKENSVFRLEQIHQSGAALLSIINDVLDISKIESGRLELIPAEYDLASLINDTVSLNTVRIGSKSIAFRLELDAALPKSLIGDELRIRQILNNLLSNAIKYTREGEVRFTVAQEDSTGGDSGDLYLVFTVADTGIGIKAEELDKIFDEYDRADQEANRNIEGTGLGLSITRQLVLLMGGTITVQSEYGSGSVFTVKVRQKAVYIGDTIGETARDALQNFSYHDSRLKAEIDFDRADLSSARVLVVDDVASNIQVAQGYLDLYHLAIDSASSGEEALAKIMETPYNLVFMDHMMPGMDGIETVRRFREWEAEHAKEYALRNPHIPIVALTANALIGNDEMFASNGFDGFLSKPLRALELDKILLRFIPKELQKAATKEETAVPLSPYAADHAPHPAINGMDSALGLERTGGEEEGYLYVLNSFCTDSKERIDTLRHMLYHFSQLKNTASGVDLPQENTQSFSIFTLLMHALKNALYSIGADTLSKEAGAIEQLGKEAKLAAVIAQGQTFYLAFKEFNETLDTALHGSGETL</sequence>
<evidence type="ECO:0000256" key="10">
    <source>
        <dbReference type="ARBA" id="ARBA00023012"/>
    </source>
</evidence>
<dbReference type="PROSITE" id="PS50109">
    <property type="entry name" value="HIS_KIN"/>
    <property type="match status" value="1"/>
</dbReference>
<dbReference type="Gene3D" id="3.40.50.2300">
    <property type="match status" value="1"/>
</dbReference>
<dbReference type="FunFam" id="3.30.565.10:FF:000010">
    <property type="entry name" value="Sensor histidine kinase RcsC"/>
    <property type="match status" value="1"/>
</dbReference>
<evidence type="ECO:0000256" key="5">
    <source>
        <dbReference type="ARBA" id="ARBA00022553"/>
    </source>
</evidence>
<dbReference type="CDD" id="cd17546">
    <property type="entry name" value="REC_hyHK_CKI1_RcsC-like"/>
    <property type="match status" value="1"/>
</dbReference>
<keyword evidence="16" id="KW-0418">Kinase</keyword>
<dbReference type="InterPro" id="IPR003594">
    <property type="entry name" value="HATPase_dom"/>
</dbReference>
<feature type="transmembrane region" description="Helical" evidence="13">
    <location>
        <begin position="226"/>
        <end position="245"/>
    </location>
</feature>
<dbReference type="Gene3D" id="1.10.287.130">
    <property type="match status" value="1"/>
</dbReference>
<dbReference type="HOGENOM" id="CLU_290683_0_0_12"/>
<evidence type="ECO:0000256" key="8">
    <source>
        <dbReference type="ARBA" id="ARBA00022840"/>
    </source>
</evidence>
<dbReference type="Pfam" id="PF00072">
    <property type="entry name" value="Response_reg"/>
    <property type="match status" value="1"/>
</dbReference>
<dbReference type="RefSeq" id="WP_015712288.1">
    <property type="nucleotide sequence ID" value="NC_015577.1"/>
</dbReference>
<dbReference type="Pfam" id="PF00512">
    <property type="entry name" value="HisKA"/>
    <property type="match status" value="1"/>
</dbReference>
<dbReference type="InterPro" id="IPR036890">
    <property type="entry name" value="HATPase_C_sf"/>
</dbReference>
<dbReference type="Pfam" id="PF02518">
    <property type="entry name" value="HATPase_c"/>
    <property type="match status" value="1"/>
</dbReference>
<dbReference type="SUPFAM" id="SSF55874">
    <property type="entry name" value="ATPase domain of HSP90 chaperone/DNA topoisomerase II/histidine kinase"/>
    <property type="match status" value="1"/>
</dbReference>
<evidence type="ECO:0000259" key="15">
    <source>
        <dbReference type="PROSITE" id="PS50110"/>
    </source>
</evidence>
<feature type="transmembrane region" description="Helical" evidence="13">
    <location>
        <begin position="343"/>
        <end position="370"/>
    </location>
</feature>
<dbReference type="PRINTS" id="PR00344">
    <property type="entry name" value="BCTRLSENSOR"/>
</dbReference>
<feature type="modified residue" description="4-aspartylphosphate" evidence="12">
    <location>
        <position position="812"/>
    </location>
</feature>
<feature type="domain" description="Histidine kinase" evidence="14">
    <location>
        <begin position="495"/>
        <end position="723"/>
    </location>
</feature>
<feature type="transmembrane region" description="Helical" evidence="13">
    <location>
        <begin position="391"/>
        <end position="416"/>
    </location>
</feature>
<keyword evidence="11 13" id="KW-0472">Membrane</keyword>
<dbReference type="InterPro" id="IPR003661">
    <property type="entry name" value="HisK_dim/P_dom"/>
</dbReference>
<evidence type="ECO:0000313" key="17">
    <source>
        <dbReference type="Proteomes" id="UP000009222"/>
    </source>
</evidence>
<dbReference type="InterPro" id="IPR004358">
    <property type="entry name" value="Sig_transdc_His_kin-like_C"/>
</dbReference>
<reference evidence="17" key="1">
    <citation type="submission" date="2009-12" db="EMBL/GenBank/DDBJ databases">
        <title>Complete sequence of Treponema azotonutricium strain ZAS-9.</title>
        <authorList>
            <person name="Tetu S.G."/>
            <person name="Matson E."/>
            <person name="Ren Q."/>
            <person name="Seshadri R."/>
            <person name="Elbourne L."/>
            <person name="Hassan K.A."/>
            <person name="Durkin A."/>
            <person name="Radune D."/>
            <person name="Mohamoud Y."/>
            <person name="Shay R."/>
            <person name="Jin S."/>
            <person name="Zhang X."/>
            <person name="Lucey K."/>
            <person name="Ballor N.R."/>
            <person name="Ottesen E."/>
            <person name="Rosenthal R."/>
            <person name="Allen A."/>
            <person name="Leadbetter J.R."/>
            <person name="Paulsen I.T."/>
        </authorList>
    </citation>
    <scope>NUCLEOTIDE SEQUENCE [LARGE SCALE GENOMIC DNA]</scope>
    <source>
        <strain evidence="17">ATCC BAA-888 / DSM 13862 / ZAS-9</strain>
    </source>
</reference>
<dbReference type="PROSITE" id="PS50110">
    <property type="entry name" value="RESPONSE_REGULATORY"/>
    <property type="match status" value="1"/>
</dbReference>
<evidence type="ECO:0000256" key="3">
    <source>
        <dbReference type="ARBA" id="ARBA00012438"/>
    </source>
</evidence>
<dbReference type="InterPro" id="IPR011623">
    <property type="entry name" value="7TMR_DISM_rcpt_extracell_dom1"/>
</dbReference>
<feature type="transmembrane region" description="Helical" evidence="13">
    <location>
        <begin position="422"/>
        <end position="447"/>
    </location>
</feature>
<dbReference type="SUPFAM" id="SSF47226">
    <property type="entry name" value="Histidine-containing phosphotransfer domain, HPT domain"/>
    <property type="match status" value="1"/>
</dbReference>
<dbReference type="Gene3D" id="3.30.565.10">
    <property type="entry name" value="Histidine kinase-like ATPase, C-terminal domain"/>
    <property type="match status" value="1"/>
</dbReference>
<dbReference type="eggNOG" id="COG2208">
    <property type="taxonomic scope" value="Bacteria"/>
</dbReference>
<evidence type="ECO:0000256" key="13">
    <source>
        <dbReference type="SAM" id="Phobius"/>
    </source>
</evidence>
<dbReference type="EC" id="2.7.13.3" evidence="3"/>
<keyword evidence="7" id="KW-0547">Nucleotide-binding</keyword>
<dbReference type="SMART" id="SM00448">
    <property type="entry name" value="REC"/>
    <property type="match status" value="1"/>
</dbReference>
<evidence type="ECO:0000256" key="12">
    <source>
        <dbReference type="PROSITE-ProRule" id="PRU00169"/>
    </source>
</evidence>
<keyword evidence="17" id="KW-1185">Reference proteome</keyword>
<evidence type="ECO:0000256" key="6">
    <source>
        <dbReference type="ARBA" id="ARBA00022692"/>
    </source>
</evidence>
<dbReference type="GO" id="GO:0000155">
    <property type="term" value="F:phosphorelay sensor kinase activity"/>
    <property type="evidence" value="ECO:0007669"/>
    <property type="project" value="InterPro"/>
</dbReference>
<dbReference type="GO" id="GO:0005886">
    <property type="term" value="C:plasma membrane"/>
    <property type="evidence" value="ECO:0007669"/>
    <property type="project" value="UniProtKB-SubCell"/>
</dbReference>
<dbReference type="SUPFAM" id="SSF52172">
    <property type="entry name" value="CheY-like"/>
    <property type="match status" value="1"/>
</dbReference>
<evidence type="ECO:0000256" key="2">
    <source>
        <dbReference type="ARBA" id="ARBA00004651"/>
    </source>
</evidence>
<keyword evidence="5 12" id="KW-0597">Phosphoprotein</keyword>
<dbReference type="InterPro" id="IPR036097">
    <property type="entry name" value="HisK_dim/P_sf"/>
</dbReference>
<dbReference type="PANTHER" id="PTHR45339:SF1">
    <property type="entry name" value="HYBRID SIGNAL TRANSDUCTION HISTIDINE KINASE J"/>
    <property type="match status" value="1"/>
</dbReference>
<evidence type="ECO:0000256" key="1">
    <source>
        <dbReference type="ARBA" id="ARBA00000085"/>
    </source>
</evidence>
<keyword evidence="9 13" id="KW-1133">Transmembrane helix</keyword>
<dbReference type="KEGG" id="taz:TREAZ_3274"/>
<dbReference type="SMART" id="SM00387">
    <property type="entry name" value="HATPase_c"/>
    <property type="match status" value="1"/>
</dbReference>
<evidence type="ECO:0000256" key="11">
    <source>
        <dbReference type="ARBA" id="ARBA00023136"/>
    </source>
</evidence>
<dbReference type="AlphaFoldDB" id="F5Y946"/>
<protein>
    <recommendedName>
        <fullName evidence="3">histidine kinase</fullName>
        <ecNumber evidence="3">2.7.13.3</ecNumber>
    </recommendedName>
</protein>
<evidence type="ECO:0000256" key="4">
    <source>
        <dbReference type="ARBA" id="ARBA00022475"/>
    </source>
</evidence>
<dbReference type="InterPro" id="IPR011006">
    <property type="entry name" value="CheY-like_superfamily"/>
</dbReference>
<organism evidence="16 17">
    <name type="scientific">Leadbettera azotonutricia (strain ATCC BAA-888 / DSM 13862 / ZAS-9)</name>
    <name type="common">Treponema azotonutricium</name>
    <dbReference type="NCBI Taxonomy" id="545695"/>
    <lineage>
        <taxon>Bacteria</taxon>
        <taxon>Pseudomonadati</taxon>
        <taxon>Spirochaetota</taxon>
        <taxon>Spirochaetia</taxon>
        <taxon>Spirochaetales</taxon>
        <taxon>Breznakiellaceae</taxon>
        <taxon>Leadbettera</taxon>
    </lineage>
</organism>
<dbReference type="Gene3D" id="1.20.120.160">
    <property type="entry name" value="HPT domain"/>
    <property type="match status" value="1"/>
</dbReference>
<keyword evidence="8" id="KW-0067">ATP-binding</keyword>
<keyword evidence="10" id="KW-0902">Two-component regulatory system</keyword>
<accession>F5Y946</accession>
<feature type="transmembrane region" description="Helical" evidence="13">
    <location>
        <begin position="12"/>
        <end position="34"/>
    </location>
</feature>
<dbReference type="GO" id="GO:0005524">
    <property type="term" value="F:ATP binding"/>
    <property type="evidence" value="ECO:0007669"/>
    <property type="project" value="UniProtKB-KW"/>
</dbReference>
<proteinExistence type="predicted"/>
<dbReference type="PANTHER" id="PTHR45339">
    <property type="entry name" value="HYBRID SIGNAL TRANSDUCTION HISTIDINE KINASE J"/>
    <property type="match status" value="1"/>
</dbReference>
<dbReference type="Pfam" id="PF07695">
    <property type="entry name" value="7TMR-DISM_7TM"/>
    <property type="match status" value="1"/>
</dbReference>
<dbReference type="EMBL" id="CP001841">
    <property type="protein sequence ID" value="AEF81311.1"/>
    <property type="molecule type" value="Genomic_DNA"/>
</dbReference>
<evidence type="ECO:0000313" key="16">
    <source>
        <dbReference type="EMBL" id="AEF81311.1"/>
    </source>
</evidence>
<dbReference type="InterPro" id="IPR005467">
    <property type="entry name" value="His_kinase_dom"/>
</dbReference>
<dbReference type="eggNOG" id="COG2205">
    <property type="taxonomic scope" value="Bacteria"/>
</dbReference>